<dbReference type="Pfam" id="PF00881">
    <property type="entry name" value="Nitroreductase"/>
    <property type="match status" value="1"/>
</dbReference>
<gene>
    <name evidence="2" type="ORF">L21_0377</name>
</gene>
<dbReference type="AlphaFoldDB" id="A0A1M4MI45"/>
<proteinExistence type="predicted"/>
<reference evidence="2 3" key="1">
    <citation type="submission" date="2016-08" db="EMBL/GenBank/DDBJ databases">
        <authorList>
            <person name="Seilhamer J.J."/>
        </authorList>
    </citation>
    <scope>NUCLEOTIDE SEQUENCE [LARGE SCALE GENOMIC DNA]</scope>
    <source>
        <strain evidence="2">L21-II-0</strain>
    </source>
</reference>
<dbReference type="GO" id="GO:0016491">
    <property type="term" value="F:oxidoreductase activity"/>
    <property type="evidence" value="ECO:0007669"/>
    <property type="project" value="InterPro"/>
</dbReference>
<accession>A0A1M4MI45</accession>
<name>A0A1M4MI45_9EURY</name>
<evidence type="ECO:0000313" key="2">
    <source>
        <dbReference type="EMBL" id="SCL74498.1"/>
    </source>
</evidence>
<organism evidence="2 3">
    <name type="scientific">Methanoculleus chikugoensis</name>
    <dbReference type="NCBI Taxonomy" id="118126"/>
    <lineage>
        <taxon>Archaea</taxon>
        <taxon>Methanobacteriati</taxon>
        <taxon>Methanobacteriota</taxon>
        <taxon>Stenosarchaea group</taxon>
        <taxon>Methanomicrobia</taxon>
        <taxon>Methanomicrobiales</taxon>
        <taxon>Methanomicrobiaceae</taxon>
        <taxon>Methanoculleus</taxon>
    </lineage>
</organism>
<dbReference type="InterPro" id="IPR000415">
    <property type="entry name" value="Nitroreductase-like"/>
</dbReference>
<dbReference type="PANTHER" id="PTHR43745">
    <property type="entry name" value="NITROREDUCTASE MJ1384-RELATED"/>
    <property type="match status" value="1"/>
</dbReference>
<dbReference type="InterPro" id="IPR020051">
    <property type="entry name" value="SagB-type_dehydrogenase"/>
</dbReference>
<dbReference type="Proteomes" id="UP000184671">
    <property type="component" value="Unassembled WGS sequence"/>
</dbReference>
<dbReference type="NCBIfam" id="TIGR03605">
    <property type="entry name" value="antibiot_sagB"/>
    <property type="match status" value="1"/>
</dbReference>
<protein>
    <submittedName>
        <fullName evidence="2">SagB-type dehydrogenase domain protein</fullName>
    </submittedName>
</protein>
<feature type="domain" description="Nitroreductase" evidence="1">
    <location>
        <begin position="71"/>
        <end position="246"/>
    </location>
</feature>
<dbReference type="InterPro" id="IPR052544">
    <property type="entry name" value="Bacteriocin_Proc_Enz"/>
</dbReference>
<dbReference type="EMBL" id="FMID01000009">
    <property type="protein sequence ID" value="SCL74498.1"/>
    <property type="molecule type" value="Genomic_DNA"/>
</dbReference>
<evidence type="ECO:0000313" key="3">
    <source>
        <dbReference type="Proteomes" id="UP000184671"/>
    </source>
</evidence>
<dbReference type="SUPFAM" id="SSF55469">
    <property type="entry name" value="FMN-dependent nitroreductase-like"/>
    <property type="match status" value="1"/>
</dbReference>
<evidence type="ECO:0000259" key="1">
    <source>
        <dbReference type="Pfam" id="PF00881"/>
    </source>
</evidence>
<dbReference type="CDD" id="cd02142">
    <property type="entry name" value="McbC_SagB-like_oxidoreductase"/>
    <property type="match status" value="1"/>
</dbReference>
<dbReference type="STRING" id="118126.L21_0377"/>
<dbReference type="InterPro" id="IPR029479">
    <property type="entry name" value="Nitroreductase"/>
</dbReference>
<dbReference type="RefSeq" id="WP_256711974.1">
    <property type="nucleotide sequence ID" value="NZ_FMID01000009.1"/>
</dbReference>
<dbReference type="Gene3D" id="3.40.109.10">
    <property type="entry name" value="NADH Oxidase"/>
    <property type="match status" value="1"/>
</dbReference>
<sequence>MSPEAESDLMNRRYSRSLLAVAATLAAILAAGCSGIPTAPDGNGTPEPPEDAIALPEPREKGDVSVEEALSTRRSVRVYADVPLALDDAGQLLWAAQGITDDRGYRTAPSAGGLYPLEVYLVAGSVTDLEAGIYHYRPGEHLIIRVGAGDRRAGLQAAAINQTPVGDAPATIVIAAVPVRTTAKYGERGMRYVYMEAGHAAENVYLQAEALDRATVVIGAFDEDEVREVLALPENTTPLYLMPVGRSVPGNG</sequence>
<dbReference type="PANTHER" id="PTHR43745:SF2">
    <property type="entry name" value="NITROREDUCTASE MJ1384-RELATED"/>
    <property type="match status" value="1"/>
</dbReference>